<evidence type="ECO:0000256" key="13">
    <source>
        <dbReference type="SAM" id="Phobius"/>
    </source>
</evidence>
<evidence type="ECO:0000256" key="8">
    <source>
        <dbReference type="ARBA" id="ARBA00022989"/>
    </source>
</evidence>
<keyword evidence="5 12" id="KW-0138">CF(0)</keyword>
<sequence length="51" mass="6142">MAPLSWLLLFMIFSLTFIFFNIMNYFNFTPNNPSLNSNFNFNSSNPLNWLW</sequence>
<evidence type="ECO:0000256" key="2">
    <source>
        <dbReference type="ARBA" id="ARBA00008892"/>
    </source>
</evidence>
<keyword evidence="10 12" id="KW-0496">Mitochondrion</keyword>
<reference evidence="14" key="1">
    <citation type="submission" date="2010-02" db="EMBL/GenBank/DDBJ databases">
        <title>Molecular phylogenetics of Ephemeroptera based on complete mitochondrial genome of Baetis rutilocylindratus and Habrophlebiodes zijinensis.</title>
        <authorList>
            <person name="Chen P."/>
            <person name="Zhou C.-F."/>
        </authorList>
    </citation>
    <scope>NUCLEOTIDE SEQUENCE</scope>
</reference>
<evidence type="ECO:0000256" key="7">
    <source>
        <dbReference type="ARBA" id="ARBA00022781"/>
    </source>
</evidence>
<evidence type="ECO:0000256" key="10">
    <source>
        <dbReference type="ARBA" id="ARBA00023128"/>
    </source>
</evidence>
<dbReference type="GO" id="GO:0031966">
    <property type="term" value="C:mitochondrial membrane"/>
    <property type="evidence" value="ECO:0007669"/>
    <property type="project" value="UniProtKB-SubCell"/>
</dbReference>
<keyword evidence="8 13" id="KW-1133">Transmembrane helix</keyword>
<gene>
    <name evidence="14" type="primary">ATP8</name>
</gene>
<evidence type="ECO:0000256" key="11">
    <source>
        <dbReference type="ARBA" id="ARBA00023136"/>
    </source>
</evidence>
<comment type="subunit">
    <text evidence="3">F-type ATPases have 2 components, CF(1) - the catalytic core - and CF(0) - the membrane proton channel.</text>
</comment>
<evidence type="ECO:0000256" key="1">
    <source>
        <dbReference type="ARBA" id="ARBA00004304"/>
    </source>
</evidence>
<evidence type="ECO:0000256" key="12">
    <source>
        <dbReference type="RuleBase" id="RU003661"/>
    </source>
</evidence>
<evidence type="ECO:0000256" key="3">
    <source>
        <dbReference type="ARBA" id="ARBA00011291"/>
    </source>
</evidence>
<dbReference type="InterPro" id="IPR001421">
    <property type="entry name" value="ATP8_metazoa"/>
</dbReference>
<evidence type="ECO:0000256" key="4">
    <source>
        <dbReference type="ARBA" id="ARBA00022448"/>
    </source>
</evidence>
<keyword evidence="11 13" id="KW-0472">Membrane</keyword>
<comment type="similarity">
    <text evidence="2 12">Belongs to the ATPase protein 8 family.</text>
</comment>
<evidence type="ECO:0000256" key="5">
    <source>
        <dbReference type="ARBA" id="ARBA00022547"/>
    </source>
</evidence>
<keyword evidence="6 12" id="KW-0812">Transmembrane</keyword>
<keyword evidence="7 12" id="KW-0375">Hydrogen ion transport</keyword>
<dbReference type="EMBL" id="GU936203">
    <property type="protein sequence ID" value="ADD83032.1"/>
    <property type="molecule type" value="Genomic_DNA"/>
</dbReference>
<dbReference type="Pfam" id="PF00895">
    <property type="entry name" value="ATP-synt_8"/>
    <property type="match status" value="1"/>
</dbReference>
<proteinExistence type="inferred from homology"/>
<feature type="transmembrane region" description="Helical" evidence="13">
    <location>
        <begin position="6"/>
        <end position="26"/>
    </location>
</feature>
<evidence type="ECO:0000256" key="9">
    <source>
        <dbReference type="ARBA" id="ARBA00023065"/>
    </source>
</evidence>
<dbReference type="GO" id="GO:0015986">
    <property type="term" value="P:proton motive force-driven ATP synthesis"/>
    <property type="evidence" value="ECO:0007669"/>
    <property type="project" value="InterPro"/>
</dbReference>
<evidence type="ECO:0000313" key="14">
    <source>
        <dbReference type="EMBL" id="ADD83032.1"/>
    </source>
</evidence>
<name>A0A0B4IKD6_9INSE</name>
<comment type="subcellular location">
    <subcellularLocation>
        <location evidence="1 12">Mitochondrion membrane</location>
        <topology evidence="1 12">Single-pass membrane protein</topology>
    </subcellularLocation>
</comment>
<organism evidence="14">
    <name type="scientific">Habrophlebiodes zijinensis</name>
    <dbReference type="NCBI Taxonomy" id="289472"/>
    <lineage>
        <taxon>Eukaryota</taxon>
        <taxon>Metazoa</taxon>
        <taxon>Ecdysozoa</taxon>
        <taxon>Arthropoda</taxon>
        <taxon>Hexapoda</taxon>
        <taxon>Insecta</taxon>
        <taxon>Pterygota</taxon>
        <taxon>Palaeoptera</taxon>
        <taxon>Ephemeroptera</taxon>
        <taxon>Lanceolata</taxon>
        <taxon>Leptophlebiidae</taxon>
        <taxon>Leptophlebiinae</taxon>
        <taxon>Habrophlebiodes</taxon>
    </lineage>
</organism>
<dbReference type="AlphaFoldDB" id="A0A0B4IKD6"/>
<keyword evidence="9 12" id="KW-0406">Ion transport</keyword>
<geneLocation type="mitochondrion" evidence="14"/>
<dbReference type="GO" id="GO:0015078">
    <property type="term" value="F:proton transmembrane transporter activity"/>
    <property type="evidence" value="ECO:0007669"/>
    <property type="project" value="InterPro"/>
</dbReference>
<keyword evidence="4 12" id="KW-0813">Transport</keyword>
<dbReference type="GO" id="GO:0045259">
    <property type="term" value="C:proton-transporting ATP synthase complex"/>
    <property type="evidence" value="ECO:0007669"/>
    <property type="project" value="UniProtKB-KW"/>
</dbReference>
<accession>A0A0B4IKD6</accession>
<evidence type="ECO:0000256" key="6">
    <source>
        <dbReference type="ARBA" id="ARBA00022692"/>
    </source>
</evidence>
<protein>
    <recommendedName>
        <fullName evidence="12">ATP synthase complex subunit 8</fullName>
    </recommendedName>
</protein>